<name>A0AAP9XUF1_RAOTE</name>
<proteinExistence type="predicted"/>
<dbReference type="RefSeq" id="WP_195711746.1">
    <property type="nucleotide sequence ID" value="NZ_CP062917.1"/>
</dbReference>
<accession>A0AAP9XUF1</accession>
<dbReference type="AlphaFoldDB" id="A0AAP9XUF1"/>
<keyword evidence="1" id="KW-0614">Plasmid</keyword>
<reference evidence="1 2" key="1">
    <citation type="submission" date="2020-10" db="EMBL/GenBank/DDBJ databases">
        <title>Resistance determinants and their genetic context in bacteria from a longitudinal study of pigs reared under conventional and antibiotic-free husbandry practices.</title>
        <authorList>
            <person name="Poulin-Laprade D."/>
            <person name="Brouard J.-S."/>
            <person name="Gagnon N."/>
            <person name="Turcotte A."/>
            <person name="Langlois A."/>
            <person name="Matte J.J."/>
            <person name="Carrillo C.D."/>
            <person name="Zaheer R."/>
            <person name="McAllister T."/>
            <person name="Topp E."/>
            <person name="Talbot G."/>
        </authorList>
    </citation>
    <scope>NUCLEOTIDE SEQUENCE [LARGE SCALE GENOMIC DNA]</scope>
    <source>
        <strain evidence="1 2">Res13-Abat-PEB01-P1-04-A</strain>
        <plasmid evidence="1 2">unnamednovel_1</plasmid>
    </source>
</reference>
<sequence length="299" mass="34802">MIEKFLSCDMLIHNGFSELRDSKPWQNNMDKTNMELPLANFIPTLNEYVNVNLSSSDSEIKLKVDDFSDFPGSDDIQSEYEKSKSSKRFSLLNSFNKRIDDIIILNRYALKQYNFNADKVSPLLKDYDEQHYGMFSQIYNEHDEEKIDFARISFPNFNLACEILSARKIADEGLIIHLWATIEQFVKRAMMIIGGKDEYIPSKWPELKKLSLNNGINLEKIPSYSMIDEVRVVNNKIKHLYVVDAQLSKYPGFEKYAGKKMSVIDYKTHDYALATYHFMNRLIMGMGPFISYAPDRNND</sequence>
<dbReference type="Proteomes" id="UP000594500">
    <property type="component" value="Plasmid unnamednovel_1"/>
</dbReference>
<gene>
    <name evidence="1" type="ORF">IMO34_27090</name>
</gene>
<dbReference type="EMBL" id="CP062917">
    <property type="protein sequence ID" value="QPF11710.1"/>
    <property type="molecule type" value="Genomic_DNA"/>
</dbReference>
<evidence type="ECO:0000313" key="2">
    <source>
        <dbReference type="Proteomes" id="UP000594500"/>
    </source>
</evidence>
<geneLocation type="plasmid" evidence="1 2">
    <name>unnamednovel_1</name>
</geneLocation>
<organism evidence="1 2">
    <name type="scientific">Raoultella terrigena</name>
    <name type="common">Klebsiella terrigena</name>
    <dbReference type="NCBI Taxonomy" id="577"/>
    <lineage>
        <taxon>Bacteria</taxon>
        <taxon>Pseudomonadati</taxon>
        <taxon>Pseudomonadota</taxon>
        <taxon>Gammaproteobacteria</taxon>
        <taxon>Enterobacterales</taxon>
        <taxon>Enterobacteriaceae</taxon>
        <taxon>Klebsiella/Raoultella group</taxon>
        <taxon>Raoultella</taxon>
    </lineage>
</organism>
<evidence type="ECO:0000313" key="1">
    <source>
        <dbReference type="EMBL" id="QPF11710.1"/>
    </source>
</evidence>
<protein>
    <submittedName>
        <fullName evidence="1">Uncharacterized protein</fullName>
    </submittedName>
</protein>